<proteinExistence type="predicted"/>
<dbReference type="Proteomes" id="UP000583752">
    <property type="component" value="Unassembled WGS sequence"/>
</dbReference>
<dbReference type="EMBL" id="JABBGG010000011">
    <property type="protein sequence ID" value="NML62919.1"/>
    <property type="molecule type" value="Genomic_DNA"/>
</dbReference>
<name>A0A848HS49_9BURK</name>
<feature type="region of interest" description="Disordered" evidence="1">
    <location>
        <begin position="54"/>
        <end position="73"/>
    </location>
</feature>
<dbReference type="AlphaFoldDB" id="A0A848HS49"/>
<evidence type="ECO:0000313" key="2">
    <source>
        <dbReference type="EMBL" id="NML62919.1"/>
    </source>
</evidence>
<protein>
    <submittedName>
        <fullName evidence="2">Uncharacterized protein</fullName>
    </submittedName>
</protein>
<organism evidence="2 3">
    <name type="scientific">Massilia polaris</name>
    <dbReference type="NCBI Taxonomy" id="2728846"/>
    <lineage>
        <taxon>Bacteria</taxon>
        <taxon>Pseudomonadati</taxon>
        <taxon>Pseudomonadota</taxon>
        <taxon>Betaproteobacteria</taxon>
        <taxon>Burkholderiales</taxon>
        <taxon>Oxalobacteraceae</taxon>
        <taxon>Telluria group</taxon>
        <taxon>Massilia</taxon>
    </lineage>
</organism>
<gene>
    <name evidence="2" type="ORF">HHL21_17905</name>
</gene>
<reference evidence="2 3" key="1">
    <citation type="submission" date="2020-04" db="EMBL/GenBank/DDBJ databases">
        <title>Massilia sp. RP-1-19 isolated from soil.</title>
        <authorList>
            <person name="Dahal R.H."/>
        </authorList>
    </citation>
    <scope>NUCLEOTIDE SEQUENCE [LARGE SCALE GENOMIC DNA]</scope>
    <source>
        <strain evidence="2 3">RP-1-19</strain>
    </source>
</reference>
<dbReference type="RefSeq" id="WP_169468389.1">
    <property type="nucleotide sequence ID" value="NZ_JABBGG010000011.1"/>
</dbReference>
<comment type="caution">
    <text evidence="2">The sequence shown here is derived from an EMBL/GenBank/DDBJ whole genome shotgun (WGS) entry which is preliminary data.</text>
</comment>
<evidence type="ECO:0000313" key="3">
    <source>
        <dbReference type="Proteomes" id="UP000583752"/>
    </source>
</evidence>
<evidence type="ECO:0000256" key="1">
    <source>
        <dbReference type="SAM" id="MobiDB-lite"/>
    </source>
</evidence>
<sequence length="73" mass="8282">MFEEIEQKSKIALTRQPVAAIIKLKGITMNIKNILKFALPIAMAFAVAAPSQSQRLRRPPSHRPNCLRRTITR</sequence>
<accession>A0A848HS49</accession>
<keyword evidence="3" id="KW-1185">Reference proteome</keyword>